<dbReference type="InterPro" id="IPR009057">
    <property type="entry name" value="Homeodomain-like_sf"/>
</dbReference>
<accession>A0A0W8FTH9</accession>
<keyword evidence="3" id="KW-0238">DNA-binding</keyword>
<dbReference type="EMBL" id="LNQE01000896">
    <property type="protein sequence ID" value="KUG23603.1"/>
    <property type="molecule type" value="Genomic_DNA"/>
</dbReference>
<name>A0A0W8FTH9_9ZZZZ</name>
<protein>
    <submittedName>
        <fullName evidence="6">Transcriptional regulator, tetr family</fullName>
    </submittedName>
</protein>
<evidence type="ECO:0000313" key="6">
    <source>
        <dbReference type="EMBL" id="KUG23603.1"/>
    </source>
</evidence>
<gene>
    <name evidence="6" type="ORF">ASZ90_006588</name>
</gene>
<dbReference type="PRINTS" id="PR00455">
    <property type="entry name" value="HTHTETR"/>
</dbReference>
<evidence type="ECO:0000256" key="4">
    <source>
        <dbReference type="ARBA" id="ARBA00023163"/>
    </source>
</evidence>
<feature type="domain" description="HTH tetR-type" evidence="5">
    <location>
        <begin position="11"/>
        <end position="71"/>
    </location>
</feature>
<dbReference type="Gene3D" id="1.10.357.10">
    <property type="entry name" value="Tetracycline Repressor, domain 2"/>
    <property type="match status" value="1"/>
</dbReference>
<dbReference type="PANTHER" id="PTHR43479">
    <property type="entry name" value="ACREF/ENVCD OPERON REPRESSOR-RELATED"/>
    <property type="match status" value="1"/>
</dbReference>
<dbReference type="InterPro" id="IPR001647">
    <property type="entry name" value="HTH_TetR"/>
</dbReference>
<dbReference type="GO" id="GO:0003677">
    <property type="term" value="F:DNA binding"/>
    <property type="evidence" value="ECO:0007669"/>
    <property type="project" value="UniProtKB-KW"/>
</dbReference>
<dbReference type="PROSITE" id="PS50977">
    <property type="entry name" value="HTH_TETR_2"/>
    <property type="match status" value="1"/>
</dbReference>
<organism evidence="6">
    <name type="scientific">hydrocarbon metagenome</name>
    <dbReference type="NCBI Taxonomy" id="938273"/>
    <lineage>
        <taxon>unclassified sequences</taxon>
        <taxon>metagenomes</taxon>
        <taxon>ecological metagenomes</taxon>
    </lineage>
</organism>
<dbReference type="InterPro" id="IPR036271">
    <property type="entry name" value="Tet_transcr_reg_TetR-rel_C_sf"/>
</dbReference>
<evidence type="ECO:0000256" key="1">
    <source>
        <dbReference type="ARBA" id="ARBA00022491"/>
    </source>
</evidence>
<dbReference type="AlphaFoldDB" id="A0A0W8FTH9"/>
<evidence type="ECO:0000256" key="2">
    <source>
        <dbReference type="ARBA" id="ARBA00023015"/>
    </source>
</evidence>
<dbReference type="PROSITE" id="PS01081">
    <property type="entry name" value="HTH_TETR_1"/>
    <property type="match status" value="1"/>
</dbReference>
<dbReference type="Pfam" id="PF00440">
    <property type="entry name" value="TetR_N"/>
    <property type="match status" value="1"/>
</dbReference>
<comment type="caution">
    <text evidence="6">The sequence shown here is derived from an EMBL/GenBank/DDBJ whole genome shotgun (WGS) entry which is preliminary data.</text>
</comment>
<dbReference type="InterPro" id="IPR050624">
    <property type="entry name" value="HTH-type_Tx_Regulator"/>
</dbReference>
<dbReference type="SUPFAM" id="SSF48498">
    <property type="entry name" value="Tetracyclin repressor-like, C-terminal domain"/>
    <property type="match status" value="1"/>
</dbReference>
<dbReference type="InterPro" id="IPR023772">
    <property type="entry name" value="DNA-bd_HTH_TetR-type_CS"/>
</dbReference>
<evidence type="ECO:0000259" key="5">
    <source>
        <dbReference type="PROSITE" id="PS50977"/>
    </source>
</evidence>
<dbReference type="PANTHER" id="PTHR43479:SF11">
    <property type="entry name" value="ACREF_ENVCD OPERON REPRESSOR-RELATED"/>
    <property type="match status" value="1"/>
</dbReference>
<dbReference type="SUPFAM" id="SSF46689">
    <property type="entry name" value="Homeodomain-like"/>
    <property type="match status" value="1"/>
</dbReference>
<dbReference type="Pfam" id="PF13977">
    <property type="entry name" value="TetR_C_6"/>
    <property type="match status" value="1"/>
</dbReference>
<keyword evidence="2" id="KW-0805">Transcription regulation</keyword>
<reference evidence="6" key="1">
    <citation type="journal article" date="2015" name="Proc. Natl. Acad. Sci. U.S.A.">
        <title>Networks of energetic and metabolic interactions define dynamics in microbial communities.</title>
        <authorList>
            <person name="Embree M."/>
            <person name="Liu J.K."/>
            <person name="Al-Bassam M.M."/>
            <person name="Zengler K."/>
        </authorList>
    </citation>
    <scope>NUCLEOTIDE SEQUENCE</scope>
</reference>
<keyword evidence="4" id="KW-0804">Transcription</keyword>
<dbReference type="InterPro" id="IPR039538">
    <property type="entry name" value="BetI_C"/>
</dbReference>
<sequence>MEEKKRSHISIMRKSQLTKAAYRVVSRKGYYNFTIKDISRETGLSAGLVHYYFKDKQDLLLNLIRETNANIKEMLVGELVKTDDPVVKIKTYIDQAFALVEKEKEYFHVIIDFWSQVNRNNRMKQANIKLFQSYRDECVAILKEGIQKGVFKEMDVNYMSIMILSLVEGTMIQHFIDENAFNYREYSEKMSDQIMNIILKK</sequence>
<proteinExistence type="predicted"/>
<evidence type="ECO:0000256" key="3">
    <source>
        <dbReference type="ARBA" id="ARBA00023125"/>
    </source>
</evidence>
<keyword evidence="1" id="KW-0678">Repressor</keyword>